<gene>
    <name evidence="6" type="ORF">OEV82_11005</name>
</gene>
<proteinExistence type="predicted"/>
<evidence type="ECO:0000259" key="5">
    <source>
        <dbReference type="SMART" id="SM00642"/>
    </source>
</evidence>
<organism evidence="6 7">
    <name type="scientific">Pallidibacillus thermolactis</name>
    <dbReference type="NCBI Taxonomy" id="251051"/>
    <lineage>
        <taxon>Bacteria</taxon>
        <taxon>Bacillati</taxon>
        <taxon>Bacillota</taxon>
        <taxon>Bacilli</taxon>
        <taxon>Bacillales</taxon>
        <taxon>Bacillaceae</taxon>
        <taxon>Pallidibacillus</taxon>
    </lineage>
</organism>
<dbReference type="Pfam" id="PF00128">
    <property type="entry name" value="Alpha-amylase"/>
    <property type="match status" value="1"/>
</dbReference>
<dbReference type="InterPro" id="IPR013780">
    <property type="entry name" value="Glyco_hydro_b"/>
</dbReference>
<evidence type="ECO:0000256" key="3">
    <source>
        <dbReference type="ARBA" id="ARBA00022729"/>
    </source>
</evidence>
<keyword evidence="4" id="KW-1133">Transmembrane helix</keyword>
<reference evidence="6 7" key="1">
    <citation type="submission" date="2022-10" db="EMBL/GenBank/DDBJ databases">
        <title>Description of Fervidibacillus gen. nov. in the family Fervidibacillaceae fam. nov. with two species, Fervidibacillus albus sp. nov., and Fervidibacillus halotolerans sp. nov., isolated from tidal flat sediments.</title>
        <authorList>
            <person name="Kwon K.K."/>
            <person name="Yang S.-H."/>
        </authorList>
    </citation>
    <scope>NUCLEOTIDE SEQUENCE [LARGE SCALE GENOMIC DNA]</scope>
    <source>
        <strain evidence="6 7">DSM 23332</strain>
    </source>
</reference>
<evidence type="ECO:0000256" key="2">
    <source>
        <dbReference type="ARBA" id="ARBA00022723"/>
    </source>
</evidence>
<keyword evidence="4" id="KW-0812">Transmembrane</keyword>
<comment type="cofactor">
    <cofactor evidence="1">
        <name>Ca(2+)</name>
        <dbReference type="ChEBI" id="CHEBI:29108"/>
    </cofactor>
</comment>
<dbReference type="PANTHER" id="PTHR10357">
    <property type="entry name" value="ALPHA-AMYLASE FAMILY MEMBER"/>
    <property type="match status" value="1"/>
</dbReference>
<dbReference type="PANTHER" id="PTHR10357:SF215">
    <property type="entry name" value="ALPHA-AMYLASE 1"/>
    <property type="match status" value="1"/>
</dbReference>
<dbReference type="SMART" id="SM00642">
    <property type="entry name" value="Aamy"/>
    <property type="match status" value="1"/>
</dbReference>
<dbReference type="SUPFAM" id="SSF51011">
    <property type="entry name" value="Glycosyl hydrolase domain"/>
    <property type="match status" value="1"/>
</dbReference>
<evidence type="ECO:0000256" key="1">
    <source>
        <dbReference type="ARBA" id="ARBA00001913"/>
    </source>
</evidence>
<sequence>MKHVLAVLLFIPIFLFSFQLVSKADDTKQVMTDKSVYYIIVDRFYNGDRSNDIQVNTQDPLAYHGGDIKGIIKRINHIKKMGFTTILLSSIFESGDDDYLSEDVKDYYKINPHFGNIDDIKELVRVAHDIHIQIILDLPISQDVSMDEIAKAANWWIEEVGVDGFFLKKHLEIPIAEYDKFAHEVKAVNEHVYIILQIDDGTIDLENSSIDRVVNGDLTVHMRAVLNKPDQSIKPLLNAMEGKAFWKYIDDPNIRRFTYEIVQQNQFPGERWPLILTFLYTTPGVPAIFYGTEIALNGGEGAENHRLMDFRADDELIEFMEKLGNIRNHYPSLTDGDLNLLYEEGGMAVYANTYKDETTIVALNNSSQNQTVEISSDLIAPNKQLFGLFEGELIKEKNGTYVIQINQEQAEIFVVQNHTGINMMNVTVMTMIPIVFMFFYYFLWKRGKKSSY</sequence>
<feature type="transmembrane region" description="Helical" evidence="4">
    <location>
        <begin position="423"/>
        <end position="443"/>
    </location>
</feature>
<accession>A0ABT2WH00</accession>
<dbReference type="InterPro" id="IPR006047">
    <property type="entry name" value="GH13_cat_dom"/>
</dbReference>
<keyword evidence="7" id="KW-1185">Reference proteome</keyword>
<dbReference type="RefSeq" id="WP_263061907.1">
    <property type="nucleotide sequence ID" value="NZ_JAOUSE010000034.1"/>
</dbReference>
<dbReference type="EMBL" id="JAOUSE010000034">
    <property type="protein sequence ID" value="MCU9594967.1"/>
    <property type="molecule type" value="Genomic_DNA"/>
</dbReference>
<dbReference type="Gene3D" id="3.20.20.80">
    <property type="entry name" value="Glycosidases"/>
    <property type="match status" value="2"/>
</dbReference>
<dbReference type="Proteomes" id="UP001208656">
    <property type="component" value="Unassembled WGS sequence"/>
</dbReference>
<evidence type="ECO:0000313" key="6">
    <source>
        <dbReference type="EMBL" id="MCU9594967.1"/>
    </source>
</evidence>
<dbReference type="GO" id="GO:0016787">
    <property type="term" value="F:hydrolase activity"/>
    <property type="evidence" value="ECO:0007669"/>
    <property type="project" value="UniProtKB-KW"/>
</dbReference>
<dbReference type="Pfam" id="PF22026">
    <property type="entry name" value="Alpha-amylase_C_2"/>
    <property type="match status" value="1"/>
</dbReference>
<keyword evidence="2" id="KW-0479">Metal-binding</keyword>
<keyword evidence="3" id="KW-0732">Signal</keyword>
<name>A0ABT2WH00_9BACI</name>
<keyword evidence="4" id="KW-0472">Membrane</keyword>
<evidence type="ECO:0000256" key="4">
    <source>
        <dbReference type="SAM" id="Phobius"/>
    </source>
</evidence>
<dbReference type="InterPro" id="IPR054174">
    <property type="entry name" value="Alpha-amylase-like_C"/>
</dbReference>
<feature type="domain" description="Glycosyl hydrolase family 13 catalytic" evidence="5">
    <location>
        <begin position="38"/>
        <end position="327"/>
    </location>
</feature>
<dbReference type="InterPro" id="IPR017853">
    <property type="entry name" value="GH"/>
</dbReference>
<keyword evidence="6" id="KW-0378">Hydrolase</keyword>
<evidence type="ECO:0000313" key="7">
    <source>
        <dbReference type="Proteomes" id="UP001208656"/>
    </source>
</evidence>
<dbReference type="SUPFAM" id="SSF51445">
    <property type="entry name" value="(Trans)glycosidases"/>
    <property type="match status" value="1"/>
</dbReference>
<dbReference type="Gene3D" id="2.60.40.1180">
    <property type="entry name" value="Golgi alpha-mannosidase II"/>
    <property type="match status" value="1"/>
</dbReference>
<protein>
    <submittedName>
        <fullName evidence="6">Alpha-amylase family glycosyl hydrolase</fullName>
    </submittedName>
</protein>
<comment type="caution">
    <text evidence="6">The sequence shown here is derived from an EMBL/GenBank/DDBJ whole genome shotgun (WGS) entry which is preliminary data.</text>
</comment>